<dbReference type="EMBL" id="ADTV01000016">
    <property type="protein sequence ID" value="EFG84979.1"/>
    <property type="molecule type" value="Genomic_DNA"/>
</dbReference>
<dbReference type="InterPro" id="IPR055206">
    <property type="entry name" value="DEXQc_SUV3"/>
</dbReference>
<feature type="region of interest" description="Disordered" evidence="5">
    <location>
        <begin position="842"/>
        <end position="890"/>
    </location>
</feature>
<evidence type="ECO:0000256" key="2">
    <source>
        <dbReference type="ARBA" id="ARBA00022801"/>
    </source>
</evidence>
<organism evidence="7 8">
    <name type="scientific">Novacetimonas hansenii ATCC 23769</name>
    <dbReference type="NCBI Taxonomy" id="714995"/>
    <lineage>
        <taxon>Bacteria</taxon>
        <taxon>Pseudomonadati</taxon>
        <taxon>Pseudomonadota</taxon>
        <taxon>Alphaproteobacteria</taxon>
        <taxon>Acetobacterales</taxon>
        <taxon>Acetobacteraceae</taxon>
        <taxon>Novacetimonas</taxon>
    </lineage>
</organism>
<dbReference type="PROSITE" id="PS51194">
    <property type="entry name" value="HELICASE_CTER"/>
    <property type="match status" value="1"/>
</dbReference>
<dbReference type="GO" id="GO:0016787">
    <property type="term" value="F:hydrolase activity"/>
    <property type="evidence" value="ECO:0007669"/>
    <property type="project" value="UniProtKB-KW"/>
</dbReference>
<dbReference type="SMART" id="SM00490">
    <property type="entry name" value="HELICc"/>
    <property type="match status" value="1"/>
</dbReference>
<dbReference type="GO" id="GO:0005524">
    <property type="term" value="F:ATP binding"/>
    <property type="evidence" value="ECO:0007669"/>
    <property type="project" value="UniProtKB-KW"/>
</dbReference>
<protein>
    <submittedName>
        <fullName evidence="7">Helicase domain protein</fullName>
    </submittedName>
</protein>
<feature type="domain" description="Helicase C-terminal" evidence="6">
    <location>
        <begin position="190"/>
        <end position="336"/>
    </location>
</feature>
<dbReference type="SUPFAM" id="SSF52540">
    <property type="entry name" value="P-loop containing nucleoside triphosphate hydrolases"/>
    <property type="match status" value="2"/>
</dbReference>
<keyword evidence="4" id="KW-0067">ATP-binding</keyword>
<name>D5QD24_NOVHA</name>
<dbReference type="Pfam" id="PF00271">
    <property type="entry name" value="Helicase_C"/>
    <property type="match status" value="1"/>
</dbReference>
<accession>D5QD24</accession>
<keyword evidence="2" id="KW-0378">Hydrolase</keyword>
<dbReference type="Pfam" id="PF22527">
    <property type="entry name" value="DEXQc_Suv3"/>
    <property type="match status" value="1"/>
</dbReference>
<dbReference type="AlphaFoldDB" id="D5QD24"/>
<dbReference type="InterPro" id="IPR050699">
    <property type="entry name" value="RNA-DNA_Helicase"/>
</dbReference>
<evidence type="ECO:0000256" key="4">
    <source>
        <dbReference type="ARBA" id="ARBA00022840"/>
    </source>
</evidence>
<keyword evidence="1" id="KW-0547">Nucleotide-binding</keyword>
<evidence type="ECO:0000259" key="6">
    <source>
        <dbReference type="PROSITE" id="PS51194"/>
    </source>
</evidence>
<evidence type="ECO:0000256" key="3">
    <source>
        <dbReference type="ARBA" id="ARBA00022806"/>
    </source>
</evidence>
<dbReference type="PANTHER" id="PTHR12131:SF1">
    <property type="entry name" value="ATP-DEPENDENT RNA HELICASE SUPV3L1, MITOCHONDRIAL-RELATED"/>
    <property type="match status" value="1"/>
</dbReference>
<evidence type="ECO:0000256" key="5">
    <source>
        <dbReference type="SAM" id="MobiDB-lite"/>
    </source>
</evidence>
<gene>
    <name evidence="7" type="ORF">GXY_05151</name>
</gene>
<sequence>MLVLLAFTRHSPEHTGMTGVPTGAGPLHSAAGRATGISSSAQVRAVLGPTNTGKTHLAIERMLAHASGIIGFPLRLLARENYDRMVARKGVGAVALITGEEKIVPPNARWFSCTVEAMPLDRRVAFVAVDEIQLCADPDRGHIFTDRLLHARGQVETMFLGADTIRPLLRRLVPGIEIEHRPRLSHLAYTGASKLTRLPPRSAIVAFSAAEVYAIAELIRRRRGGCAIVMGQLSPRTRNAQVALYQNKEVDYLVATDAIGMGLNMDVNHVAFASLSKFDGTRMRPLTPAEIAQVAGRAGRGLRDGTFGTTAMCRPLSEDVAEAVEEHRFDPLARLSWRNSDLDFSSPDALLSSLGRSPPRPELTAGHEASDVLALASLAASPEIRTMARSRAATRLLWESCQIPDFRKLGDDSHIRLCARIFSHVIRDGRVPPAWMDGQIAAFLRPEGTIDSLMHRLSGIRVCAYIAARPDWLRNAEYWQERTRDAENQLSDALHAQLTARFVDRRAATLIRRLDEGSAEDLLSAVTAQGDVLVEGHPVGRIAGLELKAESFDEPDRRLLMRAARRAVRTEIPRRVHVLAHAPDSCFGFAQDGRHLMWEGENVARLRHGHDLLHPRIEVLDNPLLDNVQRERIRERLHEWLDRHVREVLAPLFAAQAAVPDDPMLRGILHRLMEDGGVTMLARDEARSRVLHGHLGRLGIRMGHLALFMPALMKPRCMRLRAILTCAHMETDIPELPAASVVSVPHDMLPATFMDRMGWMRAGPVRIRADIADRLVTELTRQTRHHPVPLSNALASRLSIRRDAIQAVLKGLEIHVRPTRPLHPAQFGPPAPAMLVGRLRRAPAHSPAHAAAATDIPGQSRRPTRGRTTTGARKHASMAATQHRQDQADHPFAVLAVLRERRS</sequence>
<proteinExistence type="predicted"/>
<evidence type="ECO:0000313" key="8">
    <source>
        <dbReference type="Proteomes" id="UP000006468"/>
    </source>
</evidence>
<feature type="compositionally biased region" description="Low complexity" evidence="5">
    <location>
        <begin position="844"/>
        <end position="853"/>
    </location>
</feature>
<dbReference type="InterPro" id="IPR027417">
    <property type="entry name" value="P-loop_NTPase"/>
</dbReference>
<reference evidence="7 8" key="1">
    <citation type="journal article" date="2010" name="J. Bacteriol.">
        <title>Genome sequence of a cellulose-producing bacterium, Gluconacetobacter hansenii ATCC 23769.</title>
        <authorList>
            <person name="Iyer P.R."/>
            <person name="Geib S.M."/>
            <person name="Catchmark J."/>
            <person name="Kao T.H."/>
            <person name="Tien M."/>
        </authorList>
    </citation>
    <scope>NUCLEOTIDE SEQUENCE [LARGE SCALE GENOMIC DNA]</scope>
    <source>
        <strain evidence="7 8">ATCC 23769</strain>
    </source>
</reference>
<evidence type="ECO:0000256" key="1">
    <source>
        <dbReference type="ARBA" id="ARBA00022741"/>
    </source>
</evidence>
<dbReference type="GO" id="GO:0004386">
    <property type="term" value="F:helicase activity"/>
    <property type="evidence" value="ECO:0007669"/>
    <property type="project" value="UniProtKB-KW"/>
</dbReference>
<keyword evidence="3 7" id="KW-0347">Helicase</keyword>
<dbReference type="HOGENOM" id="CLU_008788_0_0_5"/>
<dbReference type="InterPro" id="IPR001650">
    <property type="entry name" value="Helicase_C-like"/>
</dbReference>
<dbReference type="Gene3D" id="3.40.50.300">
    <property type="entry name" value="P-loop containing nucleotide triphosphate hydrolases"/>
    <property type="match status" value="2"/>
</dbReference>
<evidence type="ECO:0000313" key="7">
    <source>
        <dbReference type="EMBL" id="EFG84979.1"/>
    </source>
</evidence>
<comment type="caution">
    <text evidence="7">The sequence shown here is derived from an EMBL/GenBank/DDBJ whole genome shotgun (WGS) entry which is preliminary data.</text>
</comment>
<dbReference type="PANTHER" id="PTHR12131">
    <property type="entry name" value="ATP-DEPENDENT RNA AND DNA HELICASE"/>
    <property type="match status" value="1"/>
</dbReference>
<dbReference type="Proteomes" id="UP000006468">
    <property type="component" value="Chromosome"/>
</dbReference>